<dbReference type="SMART" id="SM01380">
    <property type="entry name" value="Ribosomal_L31e"/>
    <property type="match status" value="1"/>
</dbReference>
<dbReference type="Proteomes" id="UP000007646">
    <property type="component" value="Unassembled WGS sequence"/>
</dbReference>
<accession>G3UHN6</accession>
<dbReference type="InterPro" id="IPR023621">
    <property type="entry name" value="Ribosomal_eL31_dom_sf"/>
</dbReference>
<dbReference type="FunFam" id="3.10.440.10:FF:000001">
    <property type="entry name" value="60S ribosomal protein L31"/>
    <property type="match status" value="1"/>
</dbReference>
<dbReference type="HOGENOM" id="CLU_112570_1_1_1"/>
<evidence type="ECO:0000256" key="5">
    <source>
        <dbReference type="ARBA" id="ARBA00034092"/>
    </source>
</evidence>
<dbReference type="PANTHER" id="PTHR10956">
    <property type="entry name" value="60S RIBOSOMAL PROTEIN L31"/>
    <property type="match status" value="1"/>
</dbReference>
<reference evidence="8" key="3">
    <citation type="submission" date="2025-09" db="UniProtKB">
        <authorList>
            <consortium name="Ensembl"/>
        </authorList>
    </citation>
    <scope>IDENTIFICATION</scope>
    <source>
        <strain evidence="8">Isolate ISIS603380</strain>
    </source>
</reference>
<dbReference type="GO" id="GO:0003735">
    <property type="term" value="F:structural constituent of ribosome"/>
    <property type="evidence" value="ECO:0007669"/>
    <property type="project" value="InterPro"/>
</dbReference>
<dbReference type="GO" id="GO:0002181">
    <property type="term" value="P:cytoplasmic translation"/>
    <property type="evidence" value="ECO:0007669"/>
    <property type="project" value="TreeGrafter"/>
</dbReference>
<evidence type="ECO:0000256" key="2">
    <source>
        <dbReference type="ARBA" id="ARBA00011133"/>
    </source>
</evidence>
<organism evidence="8 9">
    <name type="scientific">Loxodonta africana</name>
    <name type="common">African elephant</name>
    <dbReference type="NCBI Taxonomy" id="9785"/>
    <lineage>
        <taxon>Eukaryota</taxon>
        <taxon>Metazoa</taxon>
        <taxon>Chordata</taxon>
        <taxon>Craniata</taxon>
        <taxon>Vertebrata</taxon>
        <taxon>Euteleostomi</taxon>
        <taxon>Mammalia</taxon>
        <taxon>Eutheria</taxon>
        <taxon>Afrotheria</taxon>
        <taxon>Proboscidea</taxon>
        <taxon>Elephantidae</taxon>
        <taxon>Loxodonta</taxon>
    </lineage>
</organism>
<comment type="similarity">
    <text evidence="1">Belongs to the eukaryotic ribosomal protein eL31 family.</text>
</comment>
<keyword evidence="3" id="KW-0689">Ribosomal protein</keyword>
<dbReference type="STRING" id="9785.ENSLAFP00000027344"/>
<keyword evidence="9" id="KW-1185">Reference proteome</keyword>
<evidence type="ECO:0000256" key="1">
    <source>
        <dbReference type="ARBA" id="ARBA00010808"/>
    </source>
</evidence>
<keyword evidence="4" id="KW-0687">Ribonucleoprotein</keyword>
<comment type="subunit">
    <text evidence="2">Component of the large ribosomal subunit.</text>
</comment>
<evidence type="ECO:0000256" key="4">
    <source>
        <dbReference type="ARBA" id="ARBA00023274"/>
    </source>
</evidence>
<dbReference type="InterPro" id="IPR000054">
    <property type="entry name" value="Ribosomal_eL31"/>
</dbReference>
<dbReference type="Pfam" id="PF01198">
    <property type="entry name" value="Ribosomal_L31e"/>
    <property type="match status" value="1"/>
</dbReference>
<dbReference type="PANTHER" id="PTHR10956:SF0">
    <property type="entry name" value="60S RIBOSOMAL PROTEIN L31"/>
    <property type="match status" value="1"/>
</dbReference>
<dbReference type="GO" id="GO:0022625">
    <property type="term" value="C:cytosolic large ribosomal subunit"/>
    <property type="evidence" value="ECO:0007669"/>
    <property type="project" value="TreeGrafter"/>
</dbReference>
<dbReference type="SUPFAM" id="SSF54575">
    <property type="entry name" value="Ribosomal protein L31e"/>
    <property type="match status" value="1"/>
</dbReference>
<dbReference type="AlphaFoldDB" id="G3UHN6"/>
<name>G3UHN6_LOXAF</name>
<evidence type="ECO:0000256" key="6">
    <source>
        <dbReference type="ARBA" id="ARBA00035230"/>
    </source>
</evidence>
<evidence type="ECO:0000313" key="8">
    <source>
        <dbReference type="Ensembl" id="ENSLAFP00000027344.1"/>
    </source>
</evidence>
<evidence type="ECO:0000313" key="9">
    <source>
        <dbReference type="Proteomes" id="UP000007646"/>
    </source>
</evidence>
<reference evidence="8" key="2">
    <citation type="submission" date="2025-08" db="UniProtKB">
        <authorList>
            <consortium name="Ensembl"/>
        </authorList>
    </citation>
    <scope>IDENTIFICATION</scope>
    <source>
        <strain evidence="8">Isolate ISIS603380</strain>
    </source>
</reference>
<protein>
    <recommendedName>
        <fullName evidence="6">Large ribosomal subunit protein eL31</fullName>
    </recommendedName>
    <alternativeName>
        <fullName evidence="7">60S ribosomal protein L31</fullName>
    </alternativeName>
</protein>
<reference evidence="8 9" key="1">
    <citation type="submission" date="2009-06" db="EMBL/GenBank/DDBJ databases">
        <title>The Genome Sequence of Loxodonta africana (African elephant).</title>
        <authorList>
            <person name="Di Palma F."/>
            <person name="Heiman D."/>
            <person name="Young S."/>
            <person name="Johnson J."/>
            <person name="Lander E.S."/>
            <person name="Lindblad-Toh K."/>
        </authorList>
    </citation>
    <scope>NUCLEOTIDE SEQUENCE [LARGE SCALE GENOMIC DNA]</scope>
    <source>
        <strain evidence="8 9">Isolate ISIS603380</strain>
    </source>
</reference>
<dbReference type="Gene3D" id="3.10.440.10">
    <property type="match status" value="1"/>
</dbReference>
<comment type="function">
    <text evidence="5">Component of the large ribosomal subunit. The ribosome is a large ribonucleoprotein complex responsible for the synthesis of proteins in the cell.</text>
</comment>
<evidence type="ECO:0000256" key="7">
    <source>
        <dbReference type="ARBA" id="ARBA00035337"/>
    </source>
</evidence>
<dbReference type="GeneTree" id="ENSGT00950000183030"/>
<dbReference type="Ensembl" id="ENSLAFT00000025686.1">
    <property type="protein sequence ID" value="ENSLAFP00000027344.1"/>
    <property type="gene ID" value="ENSLAFG00000026504.1"/>
</dbReference>
<sequence>AFPTWSRNSGKKGCSAISEVVAREDTLNIHESIHGMGFKKGAPWTLRETQIFAMKETGTPDMHTDTRLSKAAWAKGIRHVLHCIHGQLSREHSDAEKSPNKLYRSVTCVPVTTSQNPQTVSEN</sequence>
<proteinExistence type="inferred from homology"/>
<evidence type="ECO:0000256" key="3">
    <source>
        <dbReference type="ARBA" id="ARBA00022980"/>
    </source>
</evidence>
<dbReference type="InParanoid" id="G3UHN6"/>
<dbReference type="eggNOG" id="KOG0893">
    <property type="taxonomic scope" value="Eukaryota"/>
</dbReference>